<evidence type="ECO:0000313" key="4">
    <source>
        <dbReference type="EMBL" id="EKC78933.1"/>
    </source>
</evidence>
<evidence type="ECO:0000259" key="3">
    <source>
        <dbReference type="Pfam" id="PF07992"/>
    </source>
</evidence>
<evidence type="ECO:0000256" key="2">
    <source>
        <dbReference type="ARBA" id="ARBA00023002"/>
    </source>
</evidence>
<dbReference type="Pfam" id="PF07992">
    <property type="entry name" value="Pyr_redox_2"/>
    <property type="match status" value="1"/>
</dbReference>
<feature type="non-terminal residue" evidence="4">
    <location>
        <position position="1"/>
    </location>
</feature>
<dbReference type="InterPro" id="IPR036188">
    <property type="entry name" value="FAD/NAD-bd_sf"/>
</dbReference>
<sequence length="209" mass="21869">SIDYEDGGFSVVTSDDKKHRCKAVLLATGSRRLAPSIEGLTEFEGKGVSYCAVCDAFFYRNKNVGVLGSGEYALHEAKILAKTSKSVTVFTNGEEPTAVFPSEFTIVKEPLSTLTGEAKIEKAVLRDGTEVKIDGLFVAYGVASSAALAQKAGAVTIGGKIRVNDSMMTNVNGLFAAGDCTGGLLQVSKAVGDGAAAGMAIIKYVKREK</sequence>
<dbReference type="SUPFAM" id="SSF51905">
    <property type="entry name" value="FAD/NAD(P)-binding domain"/>
    <property type="match status" value="1"/>
</dbReference>
<comment type="caution">
    <text evidence="4">The sequence shown here is derived from an EMBL/GenBank/DDBJ whole genome shotgun (WGS) entry which is preliminary data.</text>
</comment>
<evidence type="ECO:0000256" key="1">
    <source>
        <dbReference type="ARBA" id="ARBA00022630"/>
    </source>
</evidence>
<dbReference type="EMBL" id="AJWY01001999">
    <property type="protein sequence ID" value="EKC78933.1"/>
    <property type="molecule type" value="Genomic_DNA"/>
</dbReference>
<feature type="domain" description="FAD/NAD(P)-binding" evidence="3">
    <location>
        <begin position="2"/>
        <end position="194"/>
    </location>
</feature>
<dbReference type="InterPro" id="IPR023753">
    <property type="entry name" value="FAD/NAD-binding_dom"/>
</dbReference>
<dbReference type="GO" id="GO:0016491">
    <property type="term" value="F:oxidoreductase activity"/>
    <property type="evidence" value="ECO:0007669"/>
    <property type="project" value="UniProtKB-KW"/>
</dbReference>
<organism evidence="4">
    <name type="scientific">human gut metagenome</name>
    <dbReference type="NCBI Taxonomy" id="408170"/>
    <lineage>
        <taxon>unclassified sequences</taxon>
        <taxon>metagenomes</taxon>
        <taxon>organismal metagenomes</taxon>
    </lineage>
</organism>
<name>K1U9U3_9ZZZZ</name>
<dbReference type="PRINTS" id="PR00469">
    <property type="entry name" value="PNDRDTASEII"/>
</dbReference>
<dbReference type="AlphaFoldDB" id="K1U9U3"/>
<dbReference type="Gene3D" id="3.50.50.60">
    <property type="entry name" value="FAD/NAD(P)-binding domain"/>
    <property type="match status" value="2"/>
</dbReference>
<dbReference type="InterPro" id="IPR050097">
    <property type="entry name" value="Ferredoxin-NADP_redctase_2"/>
</dbReference>
<dbReference type="PANTHER" id="PTHR48105">
    <property type="entry name" value="THIOREDOXIN REDUCTASE 1-RELATED-RELATED"/>
    <property type="match status" value="1"/>
</dbReference>
<reference evidence="4" key="1">
    <citation type="journal article" date="2013" name="Environ. Microbiol.">
        <title>Microbiota from the distal guts of lean and obese adolescents exhibit partial functional redundancy besides clear differences in community structure.</title>
        <authorList>
            <person name="Ferrer M."/>
            <person name="Ruiz A."/>
            <person name="Lanza F."/>
            <person name="Haange S.B."/>
            <person name="Oberbach A."/>
            <person name="Till H."/>
            <person name="Bargiela R."/>
            <person name="Campoy C."/>
            <person name="Segura M.T."/>
            <person name="Richter M."/>
            <person name="von Bergen M."/>
            <person name="Seifert J."/>
            <person name="Suarez A."/>
        </authorList>
    </citation>
    <scope>NUCLEOTIDE SEQUENCE</scope>
</reference>
<keyword evidence="2" id="KW-0560">Oxidoreductase</keyword>
<proteinExistence type="predicted"/>
<accession>K1U9U3</accession>
<keyword evidence="1" id="KW-0285">Flavoprotein</keyword>
<protein>
    <submittedName>
        <fullName evidence="4">Thioredoxin-disulfide reductase</fullName>
    </submittedName>
</protein>
<gene>
    <name evidence="4" type="ORF">LEA_02974</name>
</gene>
<dbReference type="PRINTS" id="PR00368">
    <property type="entry name" value="FADPNR"/>
</dbReference>